<reference evidence="5" key="2">
    <citation type="submission" date="2020-04" db="EMBL/GenBank/DDBJ databases">
        <title>Genome analysis and biological profiling of marine Cellulosimicrobium funkei MOSEL-ME6.</title>
        <authorList>
            <person name="Tanveer F."/>
            <person name="Xie Y."/>
            <person name="Shinwari Z.K."/>
        </authorList>
    </citation>
    <scope>NUCLEOTIDE SEQUENCE [LARGE SCALE GENOMIC DNA]</scope>
    <source>
        <strain evidence="5">MOSEL-ME25</strain>
    </source>
</reference>
<dbReference type="EMBL" id="JABEVU030000001">
    <property type="protein sequence ID" value="MDB0579833.1"/>
    <property type="molecule type" value="Genomic_DNA"/>
</dbReference>
<keyword evidence="5" id="KW-1185">Reference proteome</keyword>
<sequence length="94" mass="11072">MFKFDKYTLPYHITNMIFYVFTLAVIGFIYVYIFYPPLSDVATQEFFATFGLREFGGLFFFLLLIITPLLVLFGAVHHFYRIITYRKSGRTAAE</sequence>
<proteinExistence type="predicted"/>
<evidence type="ECO:0000313" key="2">
    <source>
        <dbReference type="EMBL" id="KIH71726.1"/>
    </source>
</evidence>
<dbReference type="RefSeq" id="WP_040105186.1">
    <property type="nucleotide sequence ID" value="NZ_JABEVU030000001.1"/>
</dbReference>
<keyword evidence="1" id="KW-0812">Transmembrane</keyword>
<dbReference type="AlphaFoldDB" id="A0A0C2HQE1"/>
<dbReference type="GeneID" id="77844593"/>
<feature type="transmembrane region" description="Helical" evidence="1">
    <location>
        <begin position="55"/>
        <end position="80"/>
    </location>
</feature>
<organism evidence="2 4">
    <name type="scientific">Salinicoccus roseus</name>
    <dbReference type="NCBI Taxonomy" id="45670"/>
    <lineage>
        <taxon>Bacteria</taxon>
        <taxon>Bacillati</taxon>
        <taxon>Bacillota</taxon>
        <taxon>Bacilli</taxon>
        <taxon>Bacillales</taxon>
        <taxon>Staphylococcaceae</taxon>
        <taxon>Salinicoccus</taxon>
    </lineage>
</organism>
<feature type="transmembrane region" description="Helical" evidence="1">
    <location>
        <begin position="12"/>
        <end position="35"/>
    </location>
</feature>
<evidence type="ECO:0000313" key="3">
    <source>
        <dbReference type="EMBL" id="MDB0579833.1"/>
    </source>
</evidence>
<reference evidence="3" key="3">
    <citation type="submission" date="2020-04" db="EMBL/GenBank/DDBJ databases">
        <authorList>
            <person name="Tanveer F."/>
            <person name="Xie Y."/>
            <person name="Shinwari Z.K."/>
        </authorList>
    </citation>
    <scope>NUCLEOTIDE SEQUENCE</scope>
    <source>
        <strain evidence="3">MOSEL-ME25</strain>
    </source>
</reference>
<evidence type="ECO:0000313" key="4">
    <source>
        <dbReference type="Proteomes" id="UP000031546"/>
    </source>
</evidence>
<accession>A0A0C2HQE1</accession>
<evidence type="ECO:0000256" key="1">
    <source>
        <dbReference type="SAM" id="Phobius"/>
    </source>
</evidence>
<evidence type="ECO:0000313" key="5">
    <source>
        <dbReference type="Proteomes" id="UP000527860"/>
    </source>
</evidence>
<dbReference type="Proteomes" id="UP000031546">
    <property type="component" value="Unassembled WGS sequence"/>
</dbReference>
<keyword evidence="1" id="KW-1133">Transmembrane helix</keyword>
<reference evidence="2 4" key="1">
    <citation type="submission" date="2015-01" db="EMBL/GenBank/DDBJ databases">
        <title>Genome sequences of high lactate-tolerant strain Salinicoccus roseus W12 with industrial interest.</title>
        <authorList>
            <person name="Wang H."/>
            <person name="Yu B."/>
        </authorList>
    </citation>
    <scope>NUCLEOTIDE SEQUENCE [LARGE SCALE GENOMIC DNA]</scope>
    <source>
        <strain evidence="2 4">W12</strain>
    </source>
</reference>
<reference evidence="3 5" key="4">
    <citation type="submission" date="2022-12" db="EMBL/GenBank/DDBJ databases">
        <title>Genome analysis and biological profiling of marine Salinicoccus roseus MOSEL-ME25.</title>
        <authorList>
            <person name="Mirza F.T."/>
            <person name="Xie Y."/>
            <person name="Shinwari Z.K."/>
        </authorList>
    </citation>
    <scope>NUCLEOTIDE SEQUENCE [LARGE SCALE GENOMIC DNA]</scope>
    <source>
        <strain evidence="3 5">MOSEL-ME25</strain>
    </source>
</reference>
<protein>
    <submittedName>
        <fullName evidence="2">Uncharacterized protein</fullName>
    </submittedName>
</protein>
<dbReference type="EMBL" id="JXII01000002">
    <property type="protein sequence ID" value="KIH71726.1"/>
    <property type="molecule type" value="Genomic_DNA"/>
</dbReference>
<comment type="caution">
    <text evidence="2">The sequence shown here is derived from an EMBL/GenBank/DDBJ whole genome shotgun (WGS) entry which is preliminary data.</text>
</comment>
<keyword evidence="1" id="KW-0472">Membrane</keyword>
<gene>
    <name evidence="3" type="ORF">F7P68_0004755</name>
    <name evidence="2" type="ORF">SN16_03440</name>
</gene>
<dbReference type="Proteomes" id="UP000527860">
    <property type="component" value="Unassembled WGS sequence"/>
</dbReference>
<name>A0A0C2HQE1_9STAP</name>
<dbReference type="OrthoDB" id="2389896at2"/>